<keyword evidence="2" id="KW-1185">Reference proteome</keyword>
<protein>
    <submittedName>
        <fullName evidence="1">Uncharacterized protein</fullName>
    </submittedName>
</protein>
<dbReference type="PANTHER" id="PTHR37968">
    <property type="entry name" value="PROTEIN CBG06678"/>
    <property type="match status" value="1"/>
</dbReference>
<dbReference type="Proteomes" id="UP001331761">
    <property type="component" value="Unassembled WGS sequence"/>
</dbReference>
<dbReference type="EMBL" id="WIXE01025343">
    <property type="protein sequence ID" value="KAK5964803.1"/>
    <property type="molecule type" value="Genomic_DNA"/>
</dbReference>
<sequence>MIESNVNDQSMEPNSISSKPIVVWMERNGSYVENIRNVVLRVKHPSHFGENVQGVPNTSGQLVDVRWESIRNLRPTIFELTHSRNPLPQLIERLKHIPENEVDEFFSRLKLVLLDTTDISVHDLLFILQKLGLLAAFSFSDTRFTKKDWNLLSAELTRLSLRALDISNDILDVLDKLNVELLKFSGGPGIKIDALEECKSRFVTVKALIAQELDYSYEGDAQRLISCIEIKFPRLKTLVWDWSIVDPAVAVNTDSKSAISGLVKLFKKMELECLAVIAYTPCNDTKYASGELARLLVEAELPSVQLFRFASKGLSQGQDNFTVITAGTNYETMSKIHSVYVEGRTSAPDLRYLMQLLDEVTPPFTSSTVVEFGGFDGDSVRCAYNARKSQ</sequence>
<dbReference type="AlphaFoldDB" id="A0AAN8IDA6"/>
<dbReference type="PANTHER" id="PTHR37968:SF1">
    <property type="entry name" value="LEUCINE-RICH REPEAT-CONTAINING PROTEIN"/>
    <property type="match status" value="1"/>
</dbReference>
<evidence type="ECO:0000313" key="2">
    <source>
        <dbReference type="Proteomes" id="UP001331761"/>
    </source>
</evidence>
<reference evidence="1 2" key="1">
    <citation type="submission" date="2019-10" db="EMBL/GenBank/DDBJ databases">
        <title>Assembly and Annotation for the nematode Trichostrongylus colubriformis.</title>
        <authorList>
            <person name="Martin J."/>
        </authorList>
    </citation>
    <scope>NUCLEOTIDE SEQUENCE [LARGE SCALE GENOMIC DNA]</scope>
    <source>
        <strain evidence="1">G859</strain>
        <tissue evidence="1">Whole worm</tissue>
    </source>
</reference>
<name>A0AAN8IDA6_TRICO</name>
<accession>A0AAN8IDA6</accession>
<evidence type="ECO:0000313" key="1">
    <source>
        <dbReference type="EMBL" id="KAK5964803.1"/>
    </source>
</evidence>
<proteinExistence type="predicted"/>
<comment type="caution">
    <text evidence="1">The sequence shown here is derived from an EMBL/GenBank/DDBJ whole genome shotgun (WGS) entry which is preliminary data.</text>
</comment>
<organism evidence="1 2">
    <name type="scientific">Trichostrongylus colubriformis</name>
    <name type="common">Black scour worm</name>
    <dbReference type="NCBI Taxonomy" id="6319"/>
    <lineage>
        <taxon>Eukaryota</taxon>
        <taxon>Metazoa</taxon>
        <taxon>Ecdysozoa</taxon>
        <taxon>Nematoda</taxon>
        <taxon>Chromadorea</taxon>
        <taxon>Rhabditida</taxon>
        <taxon>Rhabditina</taxon>
        <taxon>Rhabditomorpha</taxon>
        <taxon>Strongyloidea</taxon>
        <taxon>Trichostrongylidae</taxon>
        <taxon>Trichostrongylus</taxon>
    </lineage>
</organism>
<gene>
    <name evidence="1" type="ORF">GCK32_001270</name>
</gene>